<feature type="signal peptide" evidence="1">
    <location>
        <begin position="1"/>
        <end position="19"/>
    </location>
</feature>
<reference evidence="2 3" key="1">
    <citation type="submission" date="2018-06" db="EMBL/GenBank/DDBJ databases">
        <authorList>
            <consortium name="Pathogen Informatics"/>
            <person name="Doyle S."/>
        </authorList>
    </citation>
    <scope>NUCLEOTIDE SEQUENCE [LARGE SCALE GENOMIC DNA]</scope>
    <source>
        <strain evidence="2 3">NCTC11179</strain>
    </source>
</reference>
<dbReference type="Proteomes" id="UP000255024">
    <property type="component" value="Unassembled WGS sequence"/>
</dbReference>
<name>A0A378U2E4_MYROD</name>
<organism evidence="2 3">
    <name type="scientific">Myroides odoratus</name>
    <name type="common">Flavobacterium odoratum</name>
    <dbReference type="NCBI Taxonomy" id="256"/>
    <lineage>
        <taxon>Bacteria</taxon>
        <taxon>Pseudomonadati</taxon>
        <taxon>Bacteroidota</taxon>
        <taxon>Flavobacteriia</taxon>
        <taxon>Flavobacteriales</taxon>
        <taxon>Flavobacteriaceae</taxon>
        <taxon>Myroides</taxon>
    </lineage>
</organism>
<dbReference type="PROSITE" id="PS51257">
    <property type="entry name" value="PROKAR_LIPOPROTEIN"/>
    <property type="match status" value="1"/>
</dbReference>
<evidence type="ECO:0000256" key="1">
    <source>
        <dbReference type="SAM" id="SignalP"/>
    </source>
</evidence>
<proteinExistence type="predicted"/>
<keyword evidence="1" id="KW-0732">Signal</keyword>
<sequence length="1136" mass="130752">MNLQRFLFLFLFWYSCTYAQEGNSLYQQRTWEEQQTTLQLPLTPLNNSYFEILDAQEVVVPTSAYHIDFDTNTVTLLQANLAFPLTVYYLELPSFLTTPISYYDTSRIVPNEAGSFTYQHQANNRATFVPFEGLNTMGSLSRGLTMGTNQSAVTSSNLDLQITGNLSDRVKIRASIQDNNLPLQYGGYSQKINEFDQIFIELFSDDWSIRAGDIYLENRARRFLNFNKKVQGLSTRFVFDHGESKTTVEAAAALARGQYTRSTFNGQEGNQGPYKLKGSNGELYILIVSGSEKVYVNGLLLKRGEENDYVIDYNSGELRFTTRYPITSDMRIAVEYQYTDRNYTRFVGYGNIQHEAETWQLGLSVFTETDLKNQSLQQNLTEEQIDILKQAGNDPNRMIAPSAYRDTYSQNKVLYTREQTPEGQYYFVFSTDPEAELYHVTFTAVGNNQGDYVIQSTQSIGRIYEYRAPVGGIPQGNYSPVVKLIAPIQNTIATINAAYHPSEKTAVDLELAFSNHDANLFSSVDQEENKGWATALKGKQRLWTHNQAQLNVLTDIQFIHKNFHALENLFSIEFDRDWNLQYAEGDQSLVTGGLEFLLPGKASATYLFEQLNFGTNYKGNRQNLAGKWQADPWLIQTQNSLMQADGLTSKTTFIQSHSQAKYHWRANYIGTKLDFEQNKETNQETQLLNPLSHRYSSLDLFIGKGDSLGQNIELGYQFRLNDSLQNNQLQRFSKAHTFYLKSQLLKSETRDLNLYANYRSVRHEDTNKPTENTINSVLTYRDQFFKGFVQSHTLYEISAGTIAQQEYTYLEVEPGRGQYMWIDYNNNGIQELEEFELAPYPDLGKYVRLYLPSQVFLPTNQNKFTQTLTLNPAALWQNETGIKRILAFFYNQTSYSIDRKDLKKGNQIRLHPFTADEEQMVGLLENFNNYLYYNRGKKRHSVTYMYTQSKSKNLLSFGSTENTIKTHQLGYNHLIRKTWLVDLLGKTTQQETKSPSYASKNYELQIQGFETKLSYLFSSQAQVDIFYNFQEKKNQTADFKTLEQHRLGVSFAVNQIKLFTMNGEFSFFQNTFTGNAFSPIGYQMLEGLQPGKNMTWRLMFQKNLTNYLDLSLNYQGRSNESTATIHTGSVQLRAFF</sequence>
<gene>
    <name evidence="2" type="ORF">NCTC11179_02955</name>
</gene>
<keyword evidence="3" id="KW-1185">Reference proteome</keyword>
<evidence type="ECO:0000313" key="3">
    <source>
        <dbReference type="Proteomes" id="UP000255024"/>
    </source>
</evidence>
<accession>A0A378U2E4</accession>
<evidence type="ECO:0008006" key="4">
    <source>
        <dbReference type="Google" id="ProtNLM"/>
    </source>
</evidence>
<dbReference type="RefSeq" id="WP_115092188.1">
    <property type="nucleotide sequence ID" value="NZ_CP068107.1"/>
</dbReference>
<feature type="chain" id="PRO_5016656121" description="Outer membrane protein beta-barrel domain-containing protein" evidence="1">
    <location>
        <begin position="20"/>
        <end position="1136"/>
    </location>
</feature>
<dbReference type="AlphaFoldDB" id="A0A378U2E4"/>
<evidence type="ECO:0000313" key="2">
    <source>
        <dbReference type="EMBL" id="STZ69449.1"/>
    </source>
</evidence>
<protein>
    <recommendedName>
        <fullName evidence="4">Outer membrane protein beta-barrel domain-containing protein</fullName>
    </recommendedName>
</protein>
<dbReference type="EMBL" id="UGQL01000002">
    <property type="protein sequence ID" value="STZ69449.1"/>
    <property type="molecule type" value="Genomic_DNA"/>
</dbReference>